<keyword evidence="8" id="KW-0326">Glycosidase</keyword>
<evidence type="ECO:0000259" key="14">
    <source>
        <dbReference type="PROSITE" id="PS51820"/>
    </source>
</evidence>
<dbReference type="UniPathway" id="UPA00696"/>
<comment type="caution">
    <text evidence="15">The sequence shown here is derived from an EMBL/GenBank/DDBJ whole genome shotgun (WGS) entry which is preliminary data.</text>
</comment>
<dbReference type="Gene3D" id="3.40.50.1700">
    <property type="entry name" value="Glycoside hydrolase family 3 C-terminal domain"/>
    <property type="match status" value="1"/>
</dbReference>
<organism evidence="15 16">
    <name type="scientific">Phaeomoniella chlamydospora</name>
    <name type="common">Phaeoacremonium chlamydosporum</name>
    <dbReference type="NCBI Taxonomy" id="158046"/>
    <lineage>
        <taxon>Eukaryota</taxon>
        <taxon>Fungi</taxon>
        <taxon>Dikarya</taxon>
        <taxon>Ascomycota</taxon>
        <taxon>Pezizomycotina</taxon>
        <taxon>Eurotiomycetes</taxon>
        <taxon>Chaetothyriomycetidae</taxon>
        <taxon>Phaeomoniellales</taxon>
        <taxon>Phaeomoniellaceae</taxon>
        <taxon>Phaeomoniella</taxon>
    </lineage>
</organism>
<dbReference type="OrthoDB" id="47059at2759"/>
<comment type="pathway">
    <text evidence="2">Glycan metabolism; cellulose degradation.</text>
</comment>
<dbReference type="InterPro" id="IPR002772">
    <property type="entry name" value="Glyco_hydro_3_C"/>
</dbReference>
<dbReference type="Gene3D" id="3.20.20.300">
    <property type="entry name" value="Glycoside hydrolase, family 3, N-terminal domain"/>
    <property type="match status" value="1"/>
</dbReference>
<reference evidence="15 16" key="2">
    <citation type="submission" date="2015-05" db="EMBL/GenBank/DDBJ databases">
        <authorList>
            <person name="Morales-Cruz A."/>
            <person name="Amrine K.C."/>
            <person name="Cantu D."/>
        </authorList>
    </citation>
    <scope>NUCLEOTIDE SEQUENCE [LARGE SCALE GENOMIC DNA]</scope>
    <source>
        <strain evidence="15">UCRPC4</strain>
    </source>
</reference>
<keyword evidence="6" id="KW-0325">Glycoprotein</keyword>
<evidence type="ECO:0000256" key="7">
    <source>
        <dbReference type="ARBA" id="ARBA00023277"/>
    </source>
</evidence>
<comment type="similarity">
    <text evidence="3">Belongs to the glycosyl hydrolase 3 family.</text>
</comment>
<dbReference type="Pfam" id="PF14310">
    <property type="entry name" value="Fn3-like"/>
    <property type="match status" value="1"/>
</dbReference>
<keyword evidence="5" id="KW-0378">Hydrolase</keyword>
<feature type="domain" description="PA14" evidence="14">
    <location>
        <begin position="398"/>
        <end position="559"/>
    </location>
</feature>
<evidence type="ECO:0000256" key="6">
    <source>
        <dbReference type="ARBA" id="ARBA00023180"/>
    </source>
</evidence>
<dbReference type="InterPro" id="IPR037524">
    <property type="entry name" value="PA14/GLEYA"/>
</dbReference>
<evidence type="ECO:0000256" key="2">
    <source>
        <dbReference type="ARBA" id="ARBA00004987"/>
    </source>
</evidence>
<evidence type="ECO:0000256" key="8">
    <source>
        <dbReference type="ARBA" id="ARBA00023295"/>
    </source>
</evidence>
<dbReference type="InterPro" id="IPR013783">
    <property type="entry name" value="Ig-like_fold"/>
</dbReference>
<evidence type="ECO:0000256" key="12">
    <source>
        <dbReference type="ARBA" id="ARBA00041603"/>
    </source>
</evidence>
<evidence type="ECO:0000256" key="1">
    <source>
        <dbReference type="ARBA" id="ARBA00000448"/>
    </source>
</evidence>
<proteinExistence type="inferred from homology"/>
<evidence type="ECO:0000256" key="3">
    <source>
        <dbReference type="ARBA" id="ARBA00005336"/>
    </source>
</evidence>
<dbReference type="InterPro" id="IPR026891">
    <property type="entry name" value="Fn3-like"/>
</dbReference>
<dbReference type="AlphaFoldDB" id="A0A0G2GYT0"/>
<name>A0A0G2GYT0_PHACM</name>
<dbReference type="Proteomes" id="UP000053317">
    <property type="component" value="Unassembled WGS sequence"/>
</dbReference>
<comment type="catalytic activity">
    <reaction evidence="1">
        <text>Hydrolysis of terminal, non-reducing beta-D-glucosyl residues with release of beta-D-glucose.</text>
        <dbReference type="EC" id="3.2.1.21"/>
    </reaction>
</comment>
<evidence type="ECO:0000256" key="13">
    <source>
        <dbReference type="ARBA" id="ARBA00041809"/>
    </source>
</evidence>
<keyword evidence="16" id="KW-1185">Reference proteome</keyword>
<dbReference type="PANTHER" id="PTHR42715:SF27">
    <property type="entry name" value="BETA-GLUCOSIDASE-RELATED"/>
    <property type="match status" value="1"/>
</dbReference>
<keyword evidence="9" id="KW-0624">Polysaccharide degradation</keyword>
<dbReference type="SUPFAM" id="SSF52279">
    <property type="entry name" value="Beta-D-glucan exohydrolase, C-terminal domain"/>
    <property type="match status" value="1"/>
</dbReference>
<dbReference type="InterPro" id="IPR001764">
    <property type="entry name" value="Glyco_hydro_3_N"/>
</dbReference>
<accession>A0A0G2GYT0</accession>
<dbReference type="InterPro" id="IPR036962">
    <property type="entry name" value="Glyco_hydro_3_N_sf"/>
</dbReference>
<dbReference type="Gene3D" id="2.60.40.10">
    <property type="entry name" value="Immunoglobulins"/>
    <property type="match status" value="1"/>
</dbReference>
<evidence type="ECO:0000256" key="11">
    <source>
        <dbReference type="ARBA" id="ARBA00041279"/>
    </source>
</evidence>
<evidence type="ECO:0000256" key="9">
    <source>
        <dbReference type="ARBA" id="ARBA00023326"/>
    </source>
</evidence>
<dbReference type="Pfam" id="PF07691">
    <property type="entry name" value="PA14"/>
    <property type="match status" value="1"/>
</dbReference>
<protein>
    <recommendedName>
        <fullName evidence="10">Probable beta-glucosidase I</fullName>
        <ecNumber evidence="4">3.2.1.21</ecNumber>
    </recommendedName>
    <alternativeName>
        <fullName evidence="11">Beta-D-glucoside glucohydrolase I</fullName>
    </alternativeName>
    <alternativeName>
        <fullName evidence="12">Cellobiase I</fullName>
    </alternativeName>
    <alternativeName>
        <fullName evidence="13">Gentiobiase I</fullName>
    </alternativeName>
</protein>
<dbReference type="GO" id="GO:0030245">
    <property type="term" value="P:cellulose catabolic process"/>
    <property type="evidence" value="ECO:0007669"/>
    <property type="project" value="UniProtKB-UniPathway"/>
</dbReference>
<evidence type="ECO:0000256" key="4">
    <source>
        <dbReference type="ARBA" id="ARBA00012744"/>
    </source>
</evidence>
<sequence length="840" mass="91793">MLVLKQLDIEETIKRLTLQEKIQFLSGIDNWHLLPVKRLGIPSIRVSDGPNGVRGTKFFNGPPAACLPNGTGLAATWDVNLIRAGGELQGREAIAKGASVILGPTMNMQRGPLGGRGFESFSEDPFLAGAMGAATVQGIQSTGVAATVKHFVCNDQEHERNILDSIVTERALREIYTMPFQITQLLADPWAYMTSYGRVNGLHCSENPHVIGDIVRGEWGADVMFMSDWFGTYSAAESIKAGLDLEMPGPPYARGAQVSQALKSGKLIEYDLDCCLRRILRLINRILPLGIPSNAPEGTIDTPETAAQLRHLSSESIVLLKNENGVLPLNKDKSIAIIGPNAKMTNTYSGGGSASLNPYHFITPFDGISSQAPHAKYAEGCHGFKKLPLITNLTKTHDGKPGLTITCYDEPPSVSTRRVLEEVYVKSSDAMMFDFVPEGLKSGPPYRWYAAATGTLKPSTSGIYKFSLSVAGTGKLYIDDTLVIDNATTQTPGDSFFGYGTVEEFGEITLSAHKNYTVTLEYGSLVTSPILSDSNIQSGGFRLGCTLSVDPKDLLSQAIELAKSVDQVIIVAGLNADWESESYDRTNMDLPNLTDRLISSIVNVNPNTAVVIQSGTPVTMPWADSVPSILQAWYGGNETGHAIADVVFGKVNPSGKLPLSFPHRNEDNPAFLNFRSEAGRALYGEDVYIGYRFYEKTKQKVLFPFGHGLSYTTFSYSGLKLTTNTTASSLHLTVRLTNTGSIPGRTTLQAYVSPLFTPAINRPVKELKGFTKSRVLQPGESQVLTIDLLQRYATSYWDERRNAWCEEKGTYRIVVADSSQSDRELEAEFEVWESSWWNGL</sequence>
<evidence type="ECO:0000313" key="15">
    <source>
        <dbReference type="EMBL" id="KKY28298.1"/>
    </source>
</evidence>
<dbReference type="InterPro" id="IPR017853">
    <property type="entry name" value="GH"/>
</dbReference>
<evidence type="ECO:0000256" key="10">
    <source>
        <dbReference type="ARBA" id="ARBA00039569"/>
    </source>
</evidence>
<dbReference type="EMBL" id="LCWF01000014">
    <property type="protein sequence ID" value="KKY28298.1"/>
    <property type="molecule type" value="Genomic_DNA"/>
</dbReference>
<gene>
    <name evidence="15" type="ORF">UCRPC4_g00644</name>
</gene>
<dbReference type="InterPro" id="IPR050288">
    <property type="entry name" value="Cellulose_deg_GH3"/>
</dbReference>
<keyword evidence="7" id="KW-0119">Carbohydrate metabolism</keyword>
<dbReference type="EC" id="3.2.1.21" evidence="4"/>
<dbReference type="Gene3D" id="2.60.120.260">
    <property type="entry name" value="Galactose-binding domain-like"/>
    <property type="match status" value="1"/>
</dbReference>
<reference evidence="15 16" key="1">
    <citation type="submission" date="2015-05" db="EMBL/GenBank/DDBJ databases">
        <title>Distinctive expansion of gene families associated with plant cell wall degradation and secondary metabolism in the genomes of grapevine trunk pathogens.</title>
        <authorList>
            <person name="Lawrence D.P."/>
            <person name="Travadon R."/>
            <person name="Rolshausen P.E."/>
            <person name="Baumgartner K."/>
        </authorList>
    </citation>
    <scope>NUCLEOTIDE SEQUENCE [LARGE SCALE GENOMIC DNA]</scope>
    <source>
        <strain evidence="15">UCRPC4</strain>
    </source>
</reference>
<dbReference type="SMART" id="SM01217">
    <property type="entry name" value="Fn3_like"/>
    <property type="match status" value="1"/>
</dbReference>
<dbReference type="GO" id="GO:0008422">
    <property type="term" value="F:beta-glucosidase activity"/>
    <property type="evidence" value="ECO:0007669"/>
    <property type="project" value="UniProtKB-EC"/>
</dbReference>
<dbReference type="InterPro" id="IPR011658">
    <property type="entry name" value="PA14_dom"/>
</dbReference>
<dbReference type="PROSITE" id="PS51820">
    <property type="entry name" value="PA14"/>
    <property type="match status" value="1"/>
</dbReference>
<evidence type="ECO:0000256" key="5">
    <source>
        <dbReference type="ARBA" id="ARBA00022801"/>
    </source>
</evidence>
<dbReference type="SMART" id="SM00758">
    <property type="entry name" value="PA14"/>
    <property type="match status" value="1"/>
</dbReference>
<dbReference type="Pfam" id="PF00933">
    <property type="entry name" value="Glyco_hydro_3"/>
    <property type="match status" value="1"/>
</dbReference>
<evidence type="ECO:0000313" key="16">
    <source>
        <dbReference type="Proteomes" id="UP000053317"/>
    </source>
</evidence>
<dbReference type="PANTHER" id="PTHR42715">
    <property type="entry name" value="BETA-GLUCOSIDASE"/>
    <property type="match status" value="1"/>
</dbReference>
<dbReference type="SUPFAM" id="SSF51445">
    <property type="entry name" value="(Trans)glycosidases"/>
    <property type="match status" value="1"/>
</dbReference>
<dbReference type="Pfam" id="PF01915">
    <property type="entry name" value="Glyco_hydro_3_C"/>
    <property type="match status" value="1"/>
</dbReference>
<dbReference type="InterPro" id="IPR036881">
    <property type="entry name" value="Glyco_hydro_3_C_sf"/>
</dbReference>
<dbReference type="PRINTS" id="PR00133">
    <property type="entry name" value="GLHYDRLASE3"/>
</dbReference>